<keyword evidence="6 10" id="KW-0418">Kinase</keyword>
<dbReference type="Proteomes" id="UP000009073">
    <property type="component" value="Chromosome"/>
</dbReference>
<evidence type="ECO:0000256" key="5">
    <source>
        <dbReference type="ARBA" id="ARBA00022741"/>
    </source>
</evidence>
<evidence type="ECO:0000256" key="7">
    <source>
        <dbReference type="ARBA" id="ARBA00022840"/>
    </source>
</evidence>
<dbReference type="InterPro" id="IPR027417">
    <property type="entry name" value="P-loop_NTPase"/>
</dbReference>
<dbReference type="GO" id="GO:0005737">
    <property type="term" value="C:cytoplasm"/>
    <property type="evidence" value="ECO:0007669"/>
    <property type="project" value="TreeGrafter"/>
</dbReference>
<dbReference type="InterPro" id="IPR006001">
    <property type="entry name" value="Therm_gnt_kin"/>
</dbReference>
<comment type="similarity">
    <text evidence="2 10">Belongs to the gluconokinase GntK/GntV family.</text>
</comment>
<evidence type="ECO:0000256" key="2">
    <source>
        <dbReference type="ARBA" id="ARBA00008420"/>
    </source>
</evidence>
<evidence type="ECO:0000256" key="6">
    <source>
        <dbReference type="ARBA" id="ARBA00022777"/>
    </source>
</evidence>
<evidence type="ECO:0000256" key="4">
    <source>
        <dbReference type="ARBA" id="ARBA00022679"/>
    </source>
</evidence>
<dbReference type="InterPro" id="IPR031322">
    <property type="entry name" value="Shikimate/glucono_kinase"/>
</dbReference>
<keyword evidence="12" id="KW-1185">Reference proteome</keyword>
<evidence type="ECO:0000256" key="10">
    <source>
        <dbReference type="RuleBase" id="RU363066"/>
    </source>
</evidence>
<dbReference type="HOGENOM" id="CLU_077168_1_0_6"/>
<comment type="pathway">
    <text evidence="1">Carbohydrate acid metabolism.</text>
</comment>
<dbReference type="CDD" id="cd02021">
    <property type="entry name" value="GntK"/>
    <property type="match status" value="1"/>
</dbReference>
<keyword evidence="4 10" id="KW-0808">Transferase</keyword>
<reference evidence="11 12" key="2">
    <citation type="journal article" date="2011" name="Stand. Genomic Sci.">
        <title>Complete genome sequence of Tolumonas auensis type strain (TA 4).</title>
        <authorList>
            <person name="Chertkov O."/>
            <person name="Copeland A."/>
            <person name="Lucas S."/>
            <person name="Lapidus A."/>
            <person name="Berry K.W."/>
            <person name="Detter J.C."/>
            <person name="Del Rio T.G."/>
            <person name="Hammon N."/>
            <person name="Dalin E."/>
            <person name="Tice H."/>
            <person name="Pitluck S."/>
            <person name="Richardson P."/>
            <person name="Bruce D."/>
            <person name="Goodwin L."/>
            <person name="Han C."/>
            <person name="Tapia R."/>
            <person name="Saunders E."/>
            <person name="Schmutz J."/>
            <person name="Brettin T."/>
            <person name="Larimer F."/>
            <person name="Land M."/>
            <person name="Hauser L."/>
            <person name="Spring S."/>
            <person name="Rohde M."/>
            <person name="Kyrpides N.C."/>
            <person name="Ivanova N."/>
            <person name="Goker M."/>
            <person name="Beller H.R."/>
            <person name="Klenk H.P."/>
            <person name="Woyke T."/>
        </authorList>
    </citation>
    <scope>NUCLEOTIDE SEQUENCE [LARGE SCALE GENOMIC DNA]</scope>
    <source>
        <strain evidence="12">DSM 9187 / TA4</strain>
    </source>
</reference>
<protein>
    <recommendedName>
        <fullName evidence="3 10">Gluconokinase</fullName>
        <ecNumber evidence="3 10">2.7.1.12</ecNumber>
    </recommendedName>
</protein>
<evidence type="ECO:0000256" key="9">
    <source>
        <dbReference type="ARBA" id="ARBA00048090"/>
    </source>
</evidence>
<evidence type="ECO:0000256" key="8">
    <source>
        <dbReference type="ARBA" id="ARBA00023064"/>
    </source>
</evidence>
<dbReference type="GO" id="GO:0005524">
    <property type="term" value="F:ATP binding"/>
    <property type="evidence" value="ECO:0007669"/>
    <property type="project" value="UniProtKB-KW"/>
</dbReference>
<evidence type="ECO:0000256" key="3">
    <source>
        <dbReference type="ARBA" id="ARBA00012054"/>
    </source>
</evidence>
<dbReference type="EMBL" id="CP001616">
    <property type="protein sequence ID" value="ACQ91857.1"/>
    <property type="molecule type" value="Genomic_DNA"/>
</dbReference>
<keyword evidence="5 10" id="KW-0547">Nucleotide-binding</keyword>
<dbReference type="GO" id="GO:0019521">
    <property type="term" value="P:D-gluconate metabolic process"/>
    <property type="evidence" value="ECO:0007669"/>
    <property type="project" value="UniProtKB-KW"/>
</dbReference>
<evidence type="ECO:0000313" key="12">
    <source>
        <dbReference type="Proteomes" id="UP000009073"/>
    </source>
</evidence>
<dbReference type="AlphaFoldDB" id="C4L8I7"/>
<dbReference type="Gene3D" id="3.40.50.300">
    <property type="entry name" value="P-loop containing nucleotide triphosphate hydrolases"/>
    <property type="match status" value="1"/>
</dbReference>
<name>C4L8I7_TOLAT</name>
<dbReference type="GO" id="GO:0046316">
    <property type="term" value="F:gluconokinase activity"/>
    <property type="evidence" value="ECO:0007669"/>
    <property type="project" value="UniProtKB-EC"/>
</dbReference>
<keyword evidence="8" id="KW-0311">Gluconate utilization</keyword>
<gene>
    <name evidence="11" type="ordered locus">Tola_0227</name>
</gene>
<dbReference type="EC" id="2.7.1.12" evidence="3 10"/>
<organism evidence="11 12">
    <name type="scientific">Tolumonas auensis (strain DSM 9187 / NBRC 110442 / TA 4)</name>
    <dbReference type="NCBI Taxonomy" id="595494"/>
    <lineage>
        <taxon>Bacteria</taxon>
        <taxon>Pseudomonadati</taxon>
        <taxon>Pseudomonadota</taxon>
        <taxon>Gammaproteobacteria</taxon>
        <taxon>Aeromonadales</taxon>
        <taxon>Aeromonadaceae</taxon>
        <taxon>Tolumonas</taxon>
    </lineage>
</organism>
<comment type="catalytic activity">
    <reaction evidence="9 10">
        <text>D-gluconate + ATP = 6-phospho-D-gluconate + ADP + H(+)</text>
        <dbReference type="Rhea" id="RHEA:19433"/>
        <dbReference type="ChEBI" id="CHEBI:15378"/>
        <dbReference type="ChEBI" id="CHEBI:18391"/>
        <dbReference type="ChEBI" id="CHEBI:30616"/>
        <dbReference type="ChEBI" id="CHEBI:58759"/>
        <dbReference type="ChEBI" id="CHEBI:456216"/>
        <dbReference type="EC" id="2.7.1.12"/>
    </reaction>
</comment>
<evidence type="ECO:0000313" key="11">
    <source>
        <dbReference type="EMBL" id="ACQ91857.1"/>
    </source>
</evidence>
<dbReference type="STRING" id="595494.Tola_0227"/>
<dbReference type="OrthoDB" id="9795716at2"/>
<dbReference type="SUPFAM" id="SSF52540">
    <property type="entry name" value="P-loop containing nucleoside triphosphate hydrolases"/>
    <property type="match status" value="1"/>
</dbReference>
<proteinExistence type="inferred from homology"/>
<dbReference type="PANTHER" id="PTHR43442">
    <property type="entry name" value="GLUCONOKINASE-RELATED"/>
    <property type="match status" value="1"/>
</dbReference>
<dbReference type="NCBIfam" id="TIGR01313">
    <property type="entry name" value="therm_gnt_kin"/>
    <property type="match status" value="1"/>
</dbReference>
<dbReference type="eggNOG" id="COG3265">
    <property type="taxonomic scope" value="Bacteria"/>
</dbReference>
<dbReference type="PANTHER" id="PTHR43442:SF3">
    <property type="entry name" value="GLUCONOKINASE-RELATED"/>
    <property type="match status" value="1"/>
</dbReference>
<dbReference type="Pfam" id="PF01202">
    <property type="entry name" value="SKI"/>
    <property type="match status" value="1"/>
</dbReference>
<dbReference type="RefSeq" id="WP_012728456.1">
    <property type="nucleotide sequence ID" value="NC_012691.1"/>
</dbReference>
<evidence type="ECO:0000256" key="1">
    <source>
        <dbReference type="ARBA" id="ARBA00004761"/>
    </source>
</evidence>
<keyword evidence="7 10" id="KW-0067">ATP-binding</keyword>
<dbReference type="KEGG" id="tau:Tola_0227"/>
<reference evidence="12" key="1">
    <citation type="submission" date="2009-05" db="EMBL/GenBank/DDBJ databases">
        <title>Complete sequence of Tolumonas auensis DSM 9187.</title>
        <authorList>
            <consortium name="US DOE Joint Genome Institute"/>
            <person name="Lucas S."/>
            <person name="Copeland A."/>
            <person name="Lapidus A."/>
            <person name="Glavina del Rio T."/>
            <person name="Tice H."/>
            <person name="Bruce D."/>
            <person name="Goodwin L."/>
            <person name="Pitluck S."/>
            <person name="Chertkov O."/>
            <person name="Brettin T."/>
            <person name="Detter J.C."/>
            <person name="Han C."/>
            <person name="Larimer F."/>
            <person name="Land M."/>
            <person name="Hauser L."/>
            <person name="Kyrpides N."/>
            <person name="Mikhailova N."/>
            <person name="Spring S."/>
            <person name="Beller H."/>
        </authorList>
    </citation>
    <scope>NUCLEOTIDE SEQUENCE [LARGE SCALE GENOMIC DNA]</scope>
    <source>
        <strain evidence="12">DSM 9187 / TA4</strain>
    </source>
</reference>
<sequence>MNDFFKANGIILMGVSSTGKSSVGAALAKVIGAKFIDGDDLHPRNNILKMSNKQPLNDDDRSPWLERIRDAAFSLEKKNETGIIVCSALKKKYRDLIREGNEHVAFLHLAGDFELVLARMQARKGHFMPVELLKNQFETLESPDASEPDVIHIDIDGNFDEVVDRCVTAIHQRGE</sequence>
<dbReference type="FunFam" id="3.40.50.300:FF:000522">
    <property type="entry name" value="Gluconokinase"/>
    <property type="match status" value="1"/>
</dbReference>
<accession>C4L8I7</accession>